<dbReference type="GO" id="GO:0016887">
    <property type="term" value="F:ATP hydrolysis activity"/>
    <property type="evidence" value="ECO:0007669"/>
    <property type="project" value="InterPro"/>
</dbReference>
<evidence type="ECO:0000256" key="1">
    <source>
        <dbReference type="ARBA" id="ARBA00022448"/>
    </source>
</evidence>
<dbReference type="PANTHER" id="PTHR43023:SF6">
    <property type="entry name" value="INTERMEMBRANE PHOSPHOLIPID TRANSPORT SYSTEM ATP-BINDING PROTEIN MLAF"/>
    <property type="match status" value="1"/>
</dbReference>
<dbReference type="Pfam" id="PF00005">
    <property type="entry name" value="ABC_tran"/>
    <property type="match status" value="1"/>
</dbReference>
<evidence type="ECO:0000313" key="5">
    <source>
        <dbReference type="EMBL" id="EPR32997.1"/>
    </source>
</evidence>
<dbReference type="InterPro" id="IPR027417">
    <property type="entry name" value="P-loop_NTPase"/>
</dbReference>
<dbReference type="SMART" id="SM00382">
    <property type="entry name" value="AAA"/>
    <property type="match status" value="1"/>
</dbReference>
<dbReference type="InterPro" id="IPR003439">
    <property type="entry name" value="ABC_transporter-like_ATP-bd"/>
</dbReference>
<dbReference type="Gene3D" id="3.40.50.300">
    <property type="entry name" value="P-loop containing nucleotide triphosphate hydrolases"/>
    <property type="match status" value="1"/>
</dbReference>
<accession>S7T7A7</accession>
<keyword evidence="1" id="KW-0813">Transport</keyword>
<evidence type="ECO:0000256" key="3">
    <source>
        <dbReference type="ARBA" id="ARBA00022840"/>
    </source>
</evidence>
<dbReference type="PROSITE" id="PS00211">
    <property type="entry name" value="ABC_TRANSPORTER_1"/>
    <property type="match status" value="1"/>
</dbReference>
<dbReference type="PANTHER" id="PTHR43023">
    <property type="entry name" value="PROTEIN TRIGALACTOSYLDIACYLGLYCEROL 3, CHLOROPLASTIC"/>
    <property type="match status" value="1"/>
</dbReference>
<evidence type="ECO:0000259" key="4">
    <source>
        <dbReference type="PROSITE" id="PS50893"/>
    </source>
</evidence>
<dbReference type="eggNOG" id="COG1127">
    <property type="taxonomic scope" value="Bacteria"/>
</dbReference>
<keyword evidence="3" id="KW-0067">ATP-binding</keyword>
<dbReference type="PROSITE" id="PS50893">
    <property type="entry name" value="ABC_TRANSPORTER_2"/>
    <property type="match status" value="1"/>
</dbReference>
<dbReference type="SUPFAM" id="SSF52540">
    <property type="entry name" value="P-loop containing nucleoside triphosphate hydrolases"/>
    <property type="match status" value="1"/>
</dbReference>
<sequence>MAESLIQFKNLRKRFGDNVVLDGVDLEFFEGQVTTIIGKSGAGKSVMIKHIVGLLAPDSGEILVRGRPLSTMDREERRAFKSRVSYMFQSNALFDSMNVFDNVALPLRERRKTPEAKIREKVMGLLDILELPAAADRYPSQLSGGMQKRVALARALVSDPEIVLFDEPTTGLDPLRKNSVLAMVGHYQRRFGFTAIMVSHDVPDVFYISNRIAILDKGKILFQGSPVELERSGNEVAAEFLASLENLENDLVGLVGPHALSVALAEEGGQSRPAALLSLADVAELRSGIGDLATHRVLDALAGLARAKGGEGALLGRTGPGEILCVLPTGGDASRFLDAVGAALGNGEAVCRFGAEGLFASPGVLGAPADISKGCIEAAVAARASVHELGRMRCGDGES</sequence>
<evidence type="ECO:0000256" key="2">
    <source>
        <dbReference type="ARBA" id="ARBA00022741"/>
    </source>
</evidence>
<dbReference type="RefSeq" id="WP_020887132.1">
    <property type="nucleotide sequence ID" value="NZ_ATHI01000026.1"/>
</dbReference>
<gene>
    <name evidence="5" type="ORF">dsat_0438</name>
</gene>
<keyword evidence="2" id="KW-0547">Nucleotide-binding</keyword>
<protein>
    <submittedName>
        <fullName evidence="5">ABC transporter related protein</fullName>
    </submittedName>
</protein>
<dbReference type="STRING" id="1121439.dsat_0438"/>
<comment type="caution">
    <text evidence="5">The sequence shown here is derived from an EMBL/GenBank/DDBJ whole genome shotgun (WGS) entry which is preliminary data.</text>
</comment>
<keyword evidence="6" id="KW-1185">Reference proteome</keyword>
<name>S7T7A7_9BACT</name>
<dbReference type="EMBL" id="ATHI01000026">
    <property type="protein sequence ID" value="EPR32997.1"/>
    <property type="molecule type" value="Genomic_DNA"/>
</dbReference>
<dbReference type="GO" id="GO:0005524">
    <property type="term" value="F:ATP binding"/>
    <property type="evidence" value="ECO:0007669"/>
    <property type="project" value="UniProtKB-KW"/>
</dbReference>
<dbReference type="PATRIC" id="fig|1121439.3.peg.1790"/>
<evidence type="ECO:0000313" key="6">
    <source>
        <dbReference type="Proteomes" id="UP000014975"/>
    </source>
</evidence>
<dbReference type="AlphaFoldDB" id="S7T7A7"/>
<organism evidence="5 6">
    <name type="scientific">Alkalidesulfovibrio alkalitolerans DSM 16529</name>
    <dbReference type="NCBI Taxonomy" id="1121439"/>
    <lineage>
        <taxon>Bacteria</taxon>
        <taxon>Pseudomonadati</taxon>
        <taxon>Thermodesulfobacteriota</taxon>
        <taxon>Desulfovibrionia</taxon>
        <taxon>Desulfovibrionales</taxon>
        <taxon>Desulfovibrionaceae</taxon>
        <taxon>Alkalidesulfovibrio</taxon>
    </lineage>
</organism>
<reference evidence="5 6" key="1">
    <citation type="journal article" date="2013" name="Genome Announc.">
        <title>Draft genome sequences for three mercury-methylating, sulfate-reducing bacteria.</title>
        <authorList>
            <person name="Brown S.D."/>
            <person name="Hurt R.A.Jr."/>
            <person name="Gilmour C.C."/>
            <person name="Elias D.A."/>
        </authorList>
    </citation>
    <scope>NUCLEOTIDE SEQUENCE [LARGE SCALE GENOMIC DNA]</scope>
    <source>
        <strain evidence="5 6">DSM 16529</strain>
    </source>
</reference>
<proteinExistence type="predicted"/>
<dbReference type="Proteomes" id="UP000014975">
    <property type="component" value="Unassembled WGS sequence"/>
</dbReference>
<feature type="domain" description="ABC transporter" evidence="4">
    <location>
        <begin position="6"/>
        <end position="242"/>
    </location>
</feature>
<dbReference type="InterPro" id="IPR003593">
    <property type="entry name" value="AAA+_ATPase"/>
</dbReference>
<dbReference type="OrthoDB" id="9809450at2"/>
<dbReference type="InterPro" id="IPR017871">
    <property type="entry name" value="ABC_transporter-like_CS"/>
</dbReference>